<dbReference type="InterPro" id="IPR043128">
    <property type="entry name" value="Rev_trsase/Diguanyl_cyclase"/>
</dbReference>
<gene>
    <name evidence="4" type="ORF">Y958_17935</name>
</gene>
<sequence length="464" mass="50519">MDGAVSSCGPDRKWSKVKPNREQAGPALIVTDACLTVVARTDAAPAGAGAMQDISVFTRRIDDHLASHSGPCAVLVIEISRMAELYKLLGQQALDTSMAVMAERVLGLCGSADAVCRIARAQFALFLPNLSHASKALFTASALAARIGEPILVEGRLLYMVAKIGVAVSPDDGTSGQALLRNAAIAQGEVAKSGSAHYLHYTEQMRERLRHQLITETELRQAILDEAFVLHYQPKVAIADGTPIGGEALIRWRHPTRGLIYPMEFIPIAEETGLMVPIGEWALRAACRQIQTWIEAGRQPLQIAVNVSERQFRWGHLPALIDVLLRETGIPPHLLQLEITESVLPEDLEGALRQMAWIADCGVALALDDFGTGYSSLSYLRELPLDCLKVDRKFVQDMEQDSGTRHIVQAIVAMAKAMGLKVVAEGVETEGERSLLRGMGVEEGQGYLFARPLPVKEFELFCGL</sequence>
<dbReference type="Pfam" id="PF00563">
    <property type="entry name" value="EAL"/>
    <property type="match status" value="1"/>
</dbReference>
<proteinExistence type="predicted"/>
<feature type="domain" description="GGDEF" evidence="3">
    <location>
        <begin position="70"/>
        <end position="203"/>
    </location>
</feature>
<dbReference type="PANTHER" id="PTHR33121:SF70">
    <property type="entry name" value="SIGNALING PROTEIN YKOW"/>
    <property type="match status" value="1"/>
</dbReference>
<dbReference type="PROSITE" id="PS50883">
    <property type="entry name" value="EAL"/>
    <property type="match status" value="1"/>
</dbReference>
<dbReference type="SUPFAM" id="SSF141868">
    <property type="entry name" value="EAL domain-like"/>
    <property type="match status" value="1"/>
</dbReference>
<name>A0A248JVP2_9PROT</name>
<dbReference type="CDD" id="cd01948">
    <property type="entry name" value="EAL"/>
    <property type="match status" value="1"/>
</dbReference>
<dbReference type="PROSITE" id="PS50887">
    <property type="entry name" value="GGDEF"/>
    <property type="match status" value="1"/>
</dbReference>
<dbReference type="KEGG" id="nao:Y958_17935"/>
<dbReference type="PANTHER" id="PTHR33121">
    <property type="entry name" value="CYCLIC DI-GMP PHOSPHODIESTERASE PDEF"/>
    <property type="match status" value="1"/>
</dbReference>
<dbReference type="Gene3D" id="3.20.20.450">
    <property type="entry name" value="EAL domain"/>
    <property type="match status" value="1"/>
</dbReference>
<evidence type="ECO:0000256" key="1">
    <source>
        <dbReference type="SAM" id="MobiDB-lite"/>
    </source>
</evidence>
<feature type="domain" description="EAL" evidence="2">
    <location>
        <begin position="212"/>
        <end position="464"/>
    </location>
</feature>
<dbReference type="InterPro" id="IPR050706">
    <property type="entry name" value="Cyclic-di-GMP_PDE-like"/>
</dbReference>
<feature type="region of interest" description="Disordered" evidence="1">
    <location>
        <begin position="1"/>
        <end position="20"/>
    </location>
</feature>
<accession>A0A248JVP2</accession>
<dbReference type="InterPro" id="IPR000160">
    <property type="entry name" value="GGDEF_dom"/>
</dbReference>
<keyword evidence="5" id="KW-1185">Reference proteome</keyword>
<evidence type="ECO:0008006" key="6">
    <source>
        <dbReference type="Google" id="ProtNLM"/>
    </source>
</evidence>
<dbReference type="EMBL" id="CP022111">
    <property type="protein sequence ID" value="ASG22782.1"/>
    <property type="molecule type" value="Genomic_DNA"/>
</dbReference>
<evidence type="ECO:0000313" key="5">
    <source>
        <dbReference type="Proteomes" id="UP000197153"/>
    </source>
</evidence>
<dbReference type="Proteomes" id="UP000197153">
    <property type="component" value="Chromosome 2"/>
</dbReference>
<dbReference type="Pfam" id="PF00990">
    <property type="entry name" value="GGDEF"/>
    <property type="match status" value="1"/>
</dbReference>
<dbReference type="InterPro" id="IPR035919">
    <property type="entry name" value="EAL_sf"/>
</dbReference>
<dbReference type="AlphaFoldDB" id="A0A248JVP2"/>
<dbReference type="GO" id="GO:0071111">
    <property type="term" value="F:cyclic-guanylate-specific phosphodiesterase activity"/>
    <property type="evidence" value="ECO:0007669"/>
    <property type="project" value="InterPro"/>
</dbReference>
<evidence type="ECO:0000259" key="2">
    <source>
        <dbReference type="PROSITE" id="PS50883"/>
    </source>
</evidence>
<dbReference type="SUPFAM" id="SSF55073">
    <property type="entry name" value="Nucleotide cyclase"/>
    <property type="match status" value="1"/>
</dbReference>
<evidence type="ECO:0000259" key="3">
    <source>
        <dbReference type="PROSITE" id="PS50887"/>
    </source>
</evidence>
<protein>
    <recommendedName>
        <fullName evidence="6">Diguanylate cyclase</fullName>
    </recommendedName>
</protein>
<evidence type="ECO:0000313" key="4">
    <source>
        <dbReference type="EMBL" id="ASG22782.1"/>
    </source>
</evidence>
<dbReference type="InterPro" id="IPR001633">
    <property type="entry name" value="EAL_dom"/>
</dbReference>
<dbReference type="SMART" id="SM00052">
    <property type="entry name" value="EAL"/>
    <property type="match status" value="1"/>
</dbReference>
<dbReference type="InterPro" id="IPR029787">
    <property type="entry name" value="Nucleotide_cyclase"/>
</dbReference>
<dbReference type="FunFam" id="3.20.20.450:FF:000001">
    <property type="entry name" value="Cyclic di-GMP phosphodiesterase yahA"/>
    <property type="match status" value="1"/>
</dbReference>
<dbReference type="SMART" id="SM00267">
    <property type="entry name" value="GGDEF"/>
    <property type="match status" value="1"/>
</dbReference>
<organism evidence="4 5">
    <name type="scientific">Nitrospirillum viridazoti CBAmc</name>
    <dbReference type="NCBI Taxonomy" id="1441467"/>
    <lineage>
        <taxon>Bacteria</taxon>
        <taxon>Pseudomonadati</taxon>
        <taxon>Pseudomonadota</taxon>
        <taxon>Alphaproteobacteria</taxon>
        <taxon>Rhodospirillales</taxon>
        <taxon>Azospirillaceae</taxon>
        <taxon>Nitrospirillum</taxon>
        <taxon>Nitrospirillum viridazoti</taxon>
    </lineage>
</organism>
<dbReference type="Gene3D" id="3.30.70.270">
    <property type="match status" value="1"/>
</dbReference>
<reference evidence="4 5" key="1">
    <citation type="submission" date="2017-06" db="EMBL/GenBank/DDBJ databases">
        <title>Complete genome sequence of Nitrospirillum amazonense strain CBAmC, an endophytic nitrogen-fixing and plant growth-promoting bacterium, isolated from sugarcane.</title>
        <authorList>
            <person name="Schwab S."/>
            <person name="dos Santos Teixeira K.R."/>
            <person name="Simoes Araujo J.L."/>
            <person name="Soares Vidal M."/>
            <person name="Borges de Freitas H.R."/>
            <person name="Rivello Crivelaro A.L."/>
            <person name="Bueno de Camargo Nunes A."/>
            <person name="dos Santos C.M."/>
            <person name="Palmeira da Silva Rosa D."/>
            <person name="da Silva Padilha D."/>
            <person name="da Silva E."/>
            <person name="Araujo Terra L."/>
            <person name="Soares Mendes V."/>
            <person name="Farinelli L."/>
            <person name="Magalhaes Cruz L."/>
            <person name="Baldani J.I."/>
        </authorList>
    </citation>
    <scope>NUCLEOTIDE SEQUENCE [LARGE SCALE GENOMIC DNA]</scope>
    <source>
        <strain evidence="4 5">CBAmC</strain>
    </source>
</reference>